<comment type="caution">
    <text evidence="3">The sequence shown here is derived from an EMBL/GenBank/DDBJ whole genome shotgun (WGS) entry which is preliminary data.</text>
</comment>
<reference evidence="3 4" key="1">
    <citation type="submission" date="2019-10" db="EMBL/GenBank/DDBJ databases">
        <title>The Genome Sequence of Clostridium tarantellae Isolated from Fish Brain.</title>
        <authorList>
            <person name="Bano L."/>
            <person name="Kiel M."/>
            <person name="Sales G."/>
            <person name="Doxey A.C."/>
            <person name="Mansfield M.J."/>
            <person name="Schiavone M."/>
            <person name="Rossetto O."/>
            <person name="Pirazzini M."/>
            <person name="Dobrindt U."/>
            <person name="Montecucco C."/>
        </authorList>
    </citation>
    <scope>NUCLEOTIDE SEQUENCE [LARGE SCALE GENOMIC DNA]</scope>
    <source>
        <strain evidence="3 4">DSM 3997</strain>
    </source>
</reference>
<dbReference type="Pfam" id="PF13439">
    <property type="entry name" value="Glyco_transf_4"/>
    <property type="match status" value="1"/>
</dbReference>
<dbReference type="Proteomes" id="UP000430345">
    <property type="component" value="Unassembled WGS sequence"/>
</dbReference>
<dbReference type="InterPro" id="IPR028098">
    <property type="entry name" value="Glyco_trans_4-like_N"/>
</dbReference>
<dbReference type="AlphaFoldDB" id="A0A6I1MHS1"/>
<keyword evidence="4" id="KW-1185">Reference proteome</keyword>
<feature type="domain" description="Glycosyltransferase subfamily 4-like N-terminal" evidence="2">
    <location>
        <begin position="15"/>
        <end position="180"/>
    </location>
</feature>
<gene>
    <name evidence="3" type="ORF">GBZ86_00745</name>
</gene>
<dbReference type="PANTHER" id="PTHR12526:SF630">
    <property type="entry name" value="GLYCOSYLTRANSFERASE"/>
    <property type="match status" value="1"/>
</dbReference>
<proteinExistence type="predicted"/>
<feature type="domain" description="Glycosyl transferase family 1" evidence="1">
    <location>
        <begin position="194"/>
        <end position="307"/>
    </location>
</feature>
<protein>
    <submittedName>
        <fullName evidence="3">Glycosyltransferase</fullName>
    </submittedName>
</protein>
<dbReference type="Gene3D" id="3.40.50.2000">
    <property type="entry name" value="Glycogen Phosphorylase B"/>
    <property type="match status" value="2"/>
</dbReference>
<dbReference type="OrthoDB" id="9804196at2"/>
<evidence type="ECO:0000259" key="2">
    <source>
        <dbReference type="Pfam" id="PF13439"/>
    </source>
</evidence>
<dbReference type="PANTHER" id="PTHR12526">
    <property type="entry name" value="GLYCOSYLTRANSFERASE"/>
    <property type="match status" value="1"/>
</dbReference>
<dbReference type="InterPro" id="IPR001296">
    <property type="entry name" value="Glyco_trans_1"/>
</dbReference>
<dbReference type="RefSeq" id="WP_152886794.1">
    <property type="nucleotide sequence ID" value="NZ_WHJC01000003.1"/>
</dbReference>
<sequence length="368" mass="41812">MSKIKVLQISHGLAPGGIESFLLNIYENIEKDNIEISFAVAANGKQYHEDRILKNGDKVYHTSDLNGANNILKHFFRLIKLLKKEGPFDVVHSHIDFFNGVNILAAFIAGVPVRISHSHNTNSANANTTKIKMPILLYRNFMRTLINKFSTVTLGCSTEANDYMYGNNHNAKVICNGINFNEFMESKRCPININLDKTKINFITIGRLCEQKNSIFIVKILNELIKIRKDIHLYWVGKGPQENEVKNIIKGLKLERHITLLGARNDISEILSISDFMIFPSKWEGLPVTLVEAQVAQVPCFISDVISNEANLGLCTKISLKSDAKIWAIKINDYIENNTFNNKIDKKKLNNFNIKNVTKQMKNIYLCK</sequence>
<evidence type="ECO:0000313" key="4">
    <source>
        <dbReference type="Proteomes" id="UP000430345"/>
    </source>
</evidence>
<dbReference type="GO" id="GO:0016757">
    <property type="term" value="F:glycosyltransferase activity"/>
    <property type="evidence" value="ECO:0007669"/>
    <property type="project" value="InterPro"/>
</dbReference>
<dbReference type="EMBL" id="WHJC01000003">
    <property type="protein sequence ID" value="MPQ42293.1"/>
    <property type="molecule type" value="Genomic_DNA"/>
</dbReference>
<dbReference type="SUPFAM" id="SSF53756">
    <property type="entry name" value="UDP-Glycosyltransferase/glycogen phosphorylase"/>
    <property type="match status" value="1"/>
</dbReference>
<evidence type="ECO:0000259" key="1">
    <source>
        <dbReference type="Pfam" id="PF00534"/>
    </source>
</evidence>
<keyword evidence="3" id="KW-0808">Transferase</keyword>
<dbReference type="Pfam" id="PF00534">
    <property type="entry name" value="Glycos_transf_1"/>
    <property type="match status" value="1"/>
</dbReference>
<accession>A0A6I1MHS1</accession>
<name>A0A6I1MHS1_9CLOT</name>
<evidence type="ECO:0000313" key="3">
    <source>
        <dbReference type="EMBL" id="MPQ42293.1"/>
    </source>
</evidence>
<organism evidence="3 4">
    <name type="scientific">Clostridium tarantellae</name>
    <dbReference type="NCBI Taxonomy" id="39493"/>
    <lineage>
        <taxon>Bacteria</taxon>
        <taxon>Bacillati</taxon>
        <taxon>Bacillota</taxon>
        <taxon>Clostridia</taxon>
        <taxon>Eubacteriales</taxon>
        <taxon>Clostridiaceae</taxon>
        <taxon>Clostridium</taxon>
    </lineage>
</organism>